<organism evidence="1 2">
    <name type="scientific">Channa striata</name>
    <name type="common">Snakehead murrel</name>
    <name type="synonym">Ophicephalus striatus</name>
    <dbReference type="NCBI Taxonomy" id="64152"/>
    <lineage>
        <taxon>Eukaryota</taxon>
        <taxon>Metazoa</taxon>
        <taxon>Chordata</taxon>
        <taxon>Craniata</taxon>
        <taxon>Vertebrata</taxon>
        <taxon>Euteleostomi</taxon>
        <taxon>Actinopterygii</taxon>
        <taxon>Neopterygii</taxon>
        <taxon>Teleostei</taxon>
        <taxon>Neoteleostei</taxon>
        <taxon>Acanthomorphata</taxon>
        <taxon>Anabantaria</taxon>
        <taxon>Anabantiformes</taxon>
        <taxon>Channoidei</taxon>
        <taxon>Channidae</taxon>
        <taxon>Channa</taxon>
    </lineage>
</organism>
<evidence type="ECO:0000313" key="2">
    <source>
        <dbReference type="Proteomes" id="UP001187415"/>
    </source>
</evidence>
<reference evidence="1" key="1">
    <citation type="submission" date="2023-07" db="EMBL/GenBank/DDBJ databases">
        <title>Chromosome-level Genome Assembly of Striped Snakehead (Channa striata).</title>
        <authorList>
            <person name="Liu H."/>
        </authorList>
    </citation>
    <scope>NUCLEOTIDE SEQUENCE</scope>
    <source>
        <strain evidence="1">Gz</strain>
        <tissue evidence="1">Muscle</tissue>
    </source>
</reference>
<accession>A0AA88IJ04</accession>
<gene>
    <name evidence="1" type="ORF">Q5P01_025938</name>
</gene>
<name>A0AA88IJ04_CHASR</name>
<evidence type="ECO:0000313" key="1">
    <source>
        <dbReference type="EMBL" id="KAK2815471.1"/>
    </source>
</evidence>
<dbReference type="AlphaFoldDB" id="A0AA88IJ04"/>
<dbReference type="EMBL" id="JAUPFM010000022">
    <property type="protein sequence ID" value="KAK2815471.1"/>
    <property type="molecule type" value="Genomic_DNA"/>
</dbReference>
<protein>
    <submittedName>
        <fullName evidence="1">Uncharacterized protein</fullName>
    </submittedName>
</protein>
<keyword evidence="2" id="KW-1185">Reference proteome</keyword>
<proteinExistence type="predicted"/>
<dbReference type="Proteomes" id="UP001187415">
    <property type="component" value="Unassembled WGS sequence"/>
</dbReference>
<comment type="caution">
    <text evidence="1">The sequence shown here is derived from an EMBL/GenBank/DDBJ whole genome shotgun (WGS) entry which is preliminary data.</text>
</comment>
<sequence length="173" mass="19215">MSGTDPNGVIVPKSKLSLGWPGRRSEERVSLTGVVVKIATNVNINSPRERVACEQKGPQAVQRCRDRGEHLGVGAALLSSPIPADYDREYKMLKPKVLFHTWVAIYGSGIFDGTFALPKTGRKLDYVSKIKSNARFLEKQRIPLMIVYSLLNLPLEEERRMLSQFGANPTSSC</sequence>